<dbReference type="Proteomes" id="UP000578819">
    <property type="component" value="Unassembled WGS sequence"/>
</dbReference>
<dbReference type="AlphaFoldDB" id="A0A7W7SPP8"/>
<evidence type="ECO:0000256" key="2">
    <source>
        <dbReference type="ARBA" id="ARBA00022827"/>
    </source>
</evidence>
<evidence type="ECO:0000256" key="1">
    <source>
        <dbReference type="ARBA" id="ARBA00022630"/>
    </source>
</evidence>
<evidence type="ECO:0000259" key="4">
    <source>
        <dbReference type="PROSITE" id="PS51387"/>
    </source>
</evidence>
<dbReference type="InterPro" id="IPR016169">
    <property type="entry name" value="FAD-bd_PCMH_sub2"/>
</dbReference>
<accession>A0A7W7SPP8</accession>
<keyword evidence="6" id="KW-1185">Reference proteome</keyword>
<dbReference type="PROSITE" id="PS51387">
    <property type="entry name" value="FAD_PCMH"/>
    <property type="match status" value="1"/>
</dbReference>
<reference evidence="5 6" key="1">
    <citation type="submission" date="2020-08" db="EMBL/GenBank/DDBJ databases">
        <title>Sequencing the genomes of 1000 actinobacteria strains.</title>
        <authorList>
            <person name="Klenk H.-P."/>
        </authorList>
    </citation>
    <scope>NUCLEOTIDE SEQUENCE [LARGE SCALE GENOMIC DNA]</scope>
    <source>
        <strain evidence="5 6">DSM 45886</strain>
    </source>
</reference>
<proteinExistence type="predicted"/>
<evidence type="ECO:0000313" key="6">
    <source>
        <dbReference type="Proteomes" id="UP000578819"/>
    </source>
</evidence>
<keyword evidence="2" id="KW-0274">FAD</keyword>
<organism evidence="5 6">
    <name type="scientific">Micromonospora polyrhachis</name>
    <dbReference type="NCBI Taxonomy" id="1282883"/>
    <lineage>
        <taxon>Bacteria</taxon>
        <taxon>Bacillati</taxon>
        <taxon>Actinomycetota</taxon>
        <taxon>Actinomycetes</taxon>
        <taxon>Micromonosporales</taxon>
        <taxon>Micromonosporaceae</taxon>
        <taxon>Micromonospora</taxon>
    </lineage>
</organism>
<name>A0A7W7SPP8_9ACTN</name>
<evidence type="ECO:0000256" key="3">
    <source>
        <dbReference type="SAM" id="MobiDB-lite"/>
    </source>
</evidence>
<comment type="caution">
    <text evidence="5">The sequence shown here is derived from an EMBL/GenBank/DDBJ whole genome shotgun (WGS) entry which is preliminary data.</text>
</comment>
<gene>
    <name evidence="5" type="ORF">FHR38_002407</name>
</gene>
<evidence type="ECO:0000313" key="5">
    <source>
        <dbReference type="EMBL" id="MBB4958674.1"/>
    </source>
</evidence>
<dbReference type="InterPro" id="IPR006094">
    <property type="entry name" value="Oxid_FAD_bind_N"/>
</dbReference>
<dbReference type="PANTHER" id="PTHR11748:SF103">
    <property type="entry name" value="GLYCOLATE OXIDASE SUBUNIT GLCE"/>
    <property type="match status" value="1"/>
</dbReference>
<dbReference type="EMBL" id="JACHJW010000001">
    <property type="protein sequence ID" value="MBB4958674.1"/>
    <property type="molecule type" value="Genomic_DNA"/>
</dbReference>
<sequence>MADGMRSISPESDVDVVRRLAHICGLGFTRAAGPADEVGGAPARWVAAPATASAVGAVLRTAADHDLTVVPRGAGTKLDWGAAPTQLDIVLDTGRLAGIHRWSRQEQTVEVGAGTPLRAVQAALGKHGHRLAVDVRSVDATVGGVLATNEVGPLCHRHGTPGDQVMGVSYVDAAGVPTHAGGWAAGESPGYDLARLLCGSYGALGVLVSATLRVRPVPARRLWVSRPVWTPWEMHTLVGEILATPLAPAAIELDLPADLDLSAAPGPPAAPGRPVDSGWAAARRSHSGPPAGSLTILLEGDSAEVTTHAARLRRLLGDRAEATDSPPPWWQRYPFGPDDIALRIAVPVGDLHAAVYALRDAVGAPVPVRGAAGLGVVYAVLPPRTPPHRVAAILAAMRGVLLARDGSCVVVTAPPAVRRSVDLWGALPDLSARRRIKEHFDPYRRLAPGRYPGDS</sequence>
<dbReference type="Pfam" id="PF01565">
    <property type="entry name" value="FAD_binding_4"/>
    <property type="match status" value="1"/>
</dbReference>
<dbReference type="SUPFAM" id="SSF56176">
    <property type="entry name" value="FAD-binding/transporter-associated domain-like"/>
    <property type="match status" value="1"/>
</dbReference>
<dbReference type="SUPFAM" id="SSF55103">
    <property type="entry name" value="FAD-linked oxidases, C-terminal domain"/>
    <property type="match status" value="1"/>
</dbReference>
<protein>
    <submittedName>
        <fullName evidence="5">Glycolate oxidase FAD binding subunit</fullName>
    </submittedName>
</protein>
<dbReference type="Gene3D" id="3.30.465.10">
    <property type="match status" value="1"/>
</dbReference>
<dbReference type="InterPro" id="IPR016164">
    <property type="entry name" value="FAD-linked_Oxase-like_C"/>
</dbReference>
<dbReference type="GO" id="GO:0003824">
    <property type="term" value="F:catalytic activity"/>
    <property type="evidence" value="ECO:0007669"/>
    <property type="project" value="InterPro"/>
</dbReference>
<keyword evidence="1" id="KW-0285">Flavoprotein</keyword>
<feature type="domain" description="FAD-binding PCMH-type" evidence="4">
    <location>
        <begin position="38"/>
        <end position="217"/>
    </location>
</feature>
<dbReference type="GO" id="GO:0071949">
    <property type="term" value="F:FAD binding"/>
    <property type="evidence" value="ECO:0007669"/>
    <property type="project" value="InterPro"/>
</dbReference>
<dbReference type="InterPro" id="IPR016166">
    <property type="entry name" value="FAD-bd_PCMH"/>
</dbReference>
<feature type="region of interest" description="Disordered" evidence="3">
    <location>
        <begin position="262"/>
        <end position="284"/>
    </location>
</feature>
<dbReference type="PANTHER" id="PTHR11748">
    <property type="entry name" value="D-LACTATE DEHYDROGENASE"/>
    <property type="match status" value="1"/>
</dbReference>
<dbReference type="InterPro" id="IPR036318">
    <property type="entry name" value="FAD-bd_PCMH-like_sf"/>
</dbReference>